<dbReference type="InterPro" id="IPR019557">
    <property type="entry name" value="AminoTfrase-like_pln_mobile"/>
</dbReference>
<name>A0A843UVI1_COLES</name>
<sequence length="784" mass="88480">MQRLTKGRVVFMQLHVVLTDLLRTTLQAATAVVPTLVAAILRTDQNLHLTIALVGIILLILFLIIFPISYVIGTIPTGRPVAPLSVPILVLGTRPSGGAINATLQTSLFRPIESGVALQQLLVGLDREPRRPRLLGPAARRGHWITPSVGELRGLVLEHRHRPQPVFRPLRRGRIHHLRRHPSVTPSPAHEATHERSPGDHNLFFDVRRRWSSNEIPAVRPPAIARIRRPPATGFRRSPPPAVSDDRRNPVTAMDSGDRQNPAGGGSFRRLPESGRRRQFPTIAGIRPTAAVSSDRRRPGLRRSPAAARFRQPPAAETEVLKCWEHHRSLGAWPVDPRIIEYVHRSGLFHLTQVQWIRLDWPLITVLVERWRSETHTFHLRHGEMSITLQDVAILMGLPIDGDVVVGNTTLDWTDVCMTLLSDVPDMMKRGSVKLSWLRERFTVIAKDASAEVVRRHARAYLLHLLGCTIFNDKTGNSVPLMYLPLLEDLDRVSRYSWGGATLGYLYRQLSIACKSDAKAICGSLTLLQLWSWERLHVGRPDITMHPLAQDMPLGHRSKLDHQEDYQMWHRRTDYIIPPDEKSVGIGRVEYMAWYWSITRWYIGRPGFTYDMRYESRDHIERSLMYIDGVLSHVQRTYSSTSHAGPSEPCADTPQQPDDAGPSHCSPDVMTVSQYGLYDVGASQILTDEGMTDTQPPQSTVGTYRRQRRHRGSTSTLPQQSQSDLLGETLGSISEDMDFETAQSESCHAILVHETQSQSETEVDVQEQCHSRSRGRASRKGKKR</sequence>
<organism evidence="4 5">
    <name type="scientific">Colocasia esculenta</name>
    <name type="common">Wild taro</name>
    <name type="synonym">Arum esculentum</name>
    <dbReference type="NCBI Taxonomy" id="4460"/>
    <lineage>
        <taxon>Eukaryota</taxon>
        <taxon>Viridiplantae</taxon>
        <taxon>Streptophyta</taxon>
        <taxon>Embryophyta</taxon>
        <taxon>Tracheophyta</taxon>
        <taxon>Spermatophyta</taxon>
        <taxon>Magnoliopsida</taxon>
        <taxon>Liliopsida</taxon>
        <taxon>Araceae</taxon>
        <taxon>Aroideae</taxon>
        <taxon>Colocasieae</taxon>
        <taxon>Colocasia</taxon>
    </lineage>
</organism>
<evidence type="ECO:0000259" key="3">
    <source>
        <dbReference type="Pfam" id="PF10536"/>
    </source>
</evidence>
<keyword evidence="2" id="KW-0812">Transmembrane</keyword>
<dbReference type="AlphaFoldDB" id="A0A843UVI1"/>
<keyword evidence="2" id="KW-0472">Membrane</keyword>
<protein>
    <recommendedName>
        <fullName evidence="3">Aminotransferase-like plant mobile domain-containing protein</fullName>
    </recommendedName>
</protein>
<dbReference type="PANTHER" id="PTHR46033:SF8">
    <property type="entry name" value="PROTEIN MAINTENANCE OF MERISTEMS-LIKE"/>
    <property type="match status" value="1"/>
</dbReference>
<feature type="region of interest" description="Disordered" evidence="1">
    <location>
        <begin position="752"/>
        <end position="784"/>
    </location>
</feature>
<feature type="non-terminal residue" evidence="4">
    <location>
        <position position="784"/>
    </location>
</feature>
<feature type="region of interest" description="Disordered" evidence="1">
    <location>
        <begin position="687"/>
        <end position="724"/>
    </location>
</feature>
<feature type="compositionally biased region" description="Polar residues" evidence="1">
    <location>
        <begin position="713"/>
        <end position="724"/>
    </location>
</feature>
<feature type="compositionally biased region" description="Polar residues" evidence="1">
    <location>
        <begin position="692"/>
        <end position="702"/>
    </location>
</feature>
<dbReference type="GO" id="GO:0010073">
    <property type="term" value="P:meristem maintenance"/>
    <property type="evidence" value="ECO:0007669"/>
    <property type="project" value="InterPro"/>
</dbReference>
<comment type="caution">
    <text evidence="4">The sequence shown here is derived from an EMBL/GenBank/DDBJ whole genome shotgun (WGS) entry which is preliminary data.</text>
</comment>
<evidence type="ECO:0000256" key="1">
    <source>
        <dbReference type="SAM" id="MobiDB-lite"/>
    </source>
</evidence>
<dbReference type="PANTHER" id="PTHR46033">
    <property type="entry name" value="PROTEIN MAIN-LIKE 2"/>
    <property type="match status" value="1"/>
</dbReference>
<feature type="compositionally biased region" description="Low complexity" evidence="1">
    <location>
        <begin position="302"/>
        <end position="312"/>
    </location>
</feature>
<keyword evidence="2" id="KW-1133">Transmembrane helix</keyword>
<dbReference type="InterPro" id="IPR044824">
    <property type="entry name" value="MAIN-like"/>
</dbReference>
<dbReference type="Proteomes" id="UP000652761">
    <property type="component" value="Unassembled WGS sequence"/>
</dbReference>
<feature type="region of interest" description="Disordered" evidence="1">
    <location>
        <begin position="638"/>
        <end position="668"/>
    </location>
</feature>
<evidence type="ECO:0000313" key="4">
    <source>
        <dbReference type="EMBL" id="MQL84763.1"/>
    </source>
</evidence>
<proteinExistence type="predicted"/>
<evidence type="ECO:0000313" key="5">
    <source>
        <dbReference type="Proteomes" id="UP000652761"/>
    </source>
</evidence>
<feature type="compositionally biased region" description="Basic residues" evidence="1">
    <location>
        <begin position="771"/>
        <end position="784"/>
    </location>
</feature>
<feature type="transmembrane region" description="Helical" evidence="2">
    <location>
        <begin position="47"/>
        <end position="72"/>
    </location>
</feature>
<evidence type="ECO:0000256" key="2">
    <source>
        <dbReference type="SAM" id="Phobius"/>
    </source>
</evidence>
<dbReference type="Pfam" id="PF10536">
    <property type="entry name" value="PMD"/>
    <property type="match status" value="1"/>
</dbReference>
<dbReference type="EMBL" id="NMUH01000785">
    <property type="protein sequence ID" value="MQL84763.1"/>
    <property type="molecule type" value="Genomic_DNA"/>
</dbReference>
<accession>A0A843UVI1</accession>
<keyword evidence="5" id="KW-1185">Reference proteome</keyword>
<feature type="region of interest" description="Disordered" evidence="1">
    <location>
        <begin position="223"/>
        <end position="312"/>
    </location>
</feature>
<gene>
    <name evidence="4" type="ORF">Taro_017271</name>
</gene>
<reference evidence="4" key="1">
    <citation type="submission" date="2017-07" db="EMBL/GenBank/DDBJ databases">
        <title>Taro Niue Genome Assembly and Annotation.</title>
        <authorList>
            <person name="Atibalentja N."/>
            <person name="Keating K."/>
            <person name="Fields C.J."/>
        </authorList>
    </citation>
    <scope>NUCLEOTIDE SEQUENCE</scope>
    <source>
        <strain evidence="4">Niue_2</strain>
        <tissue evidence="4">Leaf</tissue>
    </source>
</reference>
<feature type="region of interest" description="Disordered" evidence="1">
    <location>
        <begin position="177"/>
        <end position="201"/>
    </location>
</feature>
<feature type="domain" description="Aminotransferase-like plant mobile" evidence="3">
    <location>
        <begin position="347"/>
        <end position="545"/>
    </location>
</feature>